<protein>
    <submittedName>
        <fullName evidence="4">ABC transporter permease</fullName>
    </submittedName>
</protein>
<dbReference type="PANTHER" id="PTHR30188:SF3">
    <property type="entry name" value="ABC TRANSPORTER PERMEASE"/>
    <property type="match status" value="1"/>
</dbReference>
<dbReference type="PANTHER" id="PTHR30188">
    <property type="entry name" value="ABC TRANSPORTER PERMEASE PROTEIN-RELATED"/>
    <property type="match status" value="1"/>
</dbReference>
<comment type="function">
    <text evidence="1">Could be part of an ABC transporter complex.</text>
</comment>
<comment type="subcellular location">
    <subcellularLocation>
        <location evidence="2">Cell inner membrane</location>
        <topology evidence="2">Multi-pass membrane protein</topology>
    </subcellularLocation>
</comment>
<dbReference type="Proteomes" id="UP000290401">
    <property type="component" value="Unassembled WGS sequence"/>
</dbReference>
<dbReference type="InterPro" id="IPR002645">
    <property type="entry name" value="STAS_dom"/>
</dbReference>
<feature type="transmembrane region" description="Helical" evidence="2">
    <location>
        <begin position="174"/>
        <end position="192"/>
    </location>
</feature>
<dbReference type="InterPro" id="IPR036513">
    <property type="entry name" value="STAS_dom_sf"/>
</dbReference>
<feature type="transmembrane region" description="Helical" evidence="2">
    <location>
        <begin position="269"/>
        <end position="298"/>
    </location>
</feature>
<keyword evidence="2" id="KW-0472">Membrane</keyword>
<keyword evidence="5" id="KW-1185">Reference proteome</keyword>
<feature type="transmembrane region" description="Helical" evidence="2">
    <location>
        <begin position="204"/>
        <end position="230"/>
    </location>
</feature>
<feature type="transmembrane region" description="Helical" evidence="2">
    <location>
        <begin position="128"/>
        <end position="154"/>
    </location>
</feature>
<dbReference type="InterPro" id="IPR003453">
    <property type="entry name" value="ABC_MlaE_roteobac"/>
</dbReference>
<evidence type="ECO:0000256" key="1">
    <source>
        <dbReference type="ARBA" id="ARBA00003787"/>
    </source>
</evidence>
<evidence type="ECO:0000259" key="3">
    <source>
        <dbReference type="PROSITE" id="PS50801"/>
    </source>
</evidence>
<comment type="caution">
    <text evidence="4">The sequence shown here is derived from an EMBL/GenBank/DDBJ whole genome shotgun (WGS) entry which is preliminary data.</text>
</comment>
<dbReference type="SUPFAM" id="SSF52091">
    <property type="entry name" value="SpoIIaa-like"/>
    <property type="match status" value="1"/>
</dbReference>
<evidence type="ECO:0000313" key="4">
    <source>
        <dbReference type="EMBL" id="RXH12043.1"/>
    </source>
</evidence>
<feature type="transmembrane region" description="Helical" evidence="2">
    <location>
        <begin position="319"/>
        <end position="343"/>
    </location>
</feature>
<feature type="transmembrane region" description="Helical" evidence="2">
    <location>
        <begin position="363"/>
        <end position="381"/>
    </location>
</feature>
<accession>A0ABY0E4H2</accession>
<organism evidence="4 5">
    <name type="scientific">Bradyrhizobium guangzhouense</name>
    <dbReference type="NCBI Taxonomy" id="1325095"/>
    <lineage>
        <taxon>Bacteria</taxon>
        <taxon>Pseudomonadati</taxon>
        <taxon>Pseudomonadota</taxon>
        <taxon>Alphaproteobacteria</taxon>
        <taxon>Hyphomicrobiales</taxon>
        <taxon>Nitrobacteraceae</taxon>
        <taxon>Bradyrhizobium</taxon>
    </lineage>
</organism>
<gene>
    <name evidence="4" type="ORF">EAS56_18270</name>
</gene>
<evidence type="ECO:0000313" key="5">
    <source>
        <dbReference type="Proteomes" id="UP000290401"/>
    </source>
</evidence>
<keyword evidence="2" id="KW-0812">Transmembrane</keyword>
<keyword evidence="2" id="KW-1003">Cell membrane</keyword>
<proteinExistence type="inferred from homology"/>
<keyword evidence="2" id="KW-0997">Cell inner membrane</keyword>
<name>A0ABY0E4H2_9BRAD</name>
<dbReference type="EMBL" id="RDQZ01000014">
    <property type="protein sequence ID" value="RXH12043.1"/>
    <property type="molecule type" value="Genomic_DNA"/>
</dbReference>
<dbReference type="InterPro" id="IPR030802">
    <property type="entry name" value="Permease_MalE"/>
</dbReference>
<dbReference type="NCBIfam" id="TIGR00056">
    <property type="entry name" value="MlaE family lipid ABC transporter permease subunit"/>
    <property type="match status" value="1"/>
</dbReference>
<dbReference type="PROSITE" id="PS50801">
    <property type="entry name" value="STAS"/>
    <property type="match status" value="1"/>
</dbReference>
<sequence>MGADTLSGDPKLERIAKGNALALCATGTWTASFAPALERMVADAEKLAGSPQNIFIDVSEVAKLDTFGAWLIERLRRSLTKGAVEAQIAGLSANYSSLVDEVRRVRATPVVESSAITITGMLEQIGRAVAGVGGTFAGLIDMLGAVLAAGAHVLLHPRSFRLTSTVHHMEQVCWRAVPIIVLITFLIGCIIAQQGIFHFRRFGADIFVVDMLGVLVLREIGVLLVAIMVAGRSGSAYTAELGSMKMREEIDALRTMGFDPIEVLVLPRMLALVLALPILAFLGAMAALYGGGLVAWLYGGVDPEAFLLRLRDAISIDHFIVGIVKAPVMAAVIGIVACVEGLAVQGSAESLGQHTTASVVKGIFFVIVMDGVFAIFFASIGM</sequence>
<comment type="similarity">
    <text evidence="2">Belongs to the MlaE permease family.</text>
</comment>
<feature type="domain" description="STAS" evidence="3">
    <location>
        <begin position="33"/>
        <end position="132"/>
    </location>
</feature>
<reference evidence="4 5" key="1">
    <citation type="submission" date="2018-10" db="EMBL/GenBank/DDBJ databases">
        <title>Bradyrhizobium sp. nov., effective nodules isolated from peanut in China.</title>
        <authorList>
            <person name="Li Y."/>
        </authorList>
    </citation>
    <scope>NUCLEOTIDE SEQUENCE [LARGE SCALE GENOMIC DNA]</scope>
    <source>
        <strain evidence="4 5">CCBAU 53426</strain>
    </source>
</reference>
<keyword evidence="2" id="KW-1133">Transmembrane helix</keyword>
<evidence type="ECO:0000256" key="2">
    <source>
        <dbReference type="RuleBase" id="RU362044"/>
    </source>
</evidence>
<dbReference type="Pfam" id="PF02405">
    <property type="entry name" value="MlaE"/>
    <property type="match status" value="1"/>
</dbReference>